<organism evidence="3 4">
    <name type="scientific">Hahella chejuensis (strain KCTC 2396)</name>
    <dbReference type="NCBI Taxonomy" id="349521"/>
    <lineage>
        <taxon>Bacteria</taxon>
        <taxon>Pseudomonadati</taxon>
        <taxon>Pseudomonadota</taxon>
        <taxon>Gammaproteobacteria</taxon>
        <taxon>Oceanospirillales</taxon>
        <taxon>Hahellaceae</taxon>
        <taxon>Hahella</taxon>
    </lineage>
</organism>
<dbReference type="Gene3D" id="3.10.540.10">
    <property type="entry name" value="duf1285 like domain"/>
    <property type="match status" value="1"/>
</dbReference>
<evidence type="ECO:0000313" key="3">
    <source>
        <dbReference type="EMBL" id="ABC29555.1"/>
    </source>
</evidence>
<dbReference type="HOGENOM" id="CLU_096796_1_0_6"/>
<feature type="domain" description="DUF1285" evidence="1">
    <location>
        <begin position="27"/>
        <end position="93"/>
    </location>
</feature>
<evidence type="ECO:0000313" key="4">
    <source>
        <dbReference type="Proteomes" id="UP000000238"/>
    </source>
</evidence>
<reference evidence="3 4" key="1">
    <citation type="journal article" date="2005" name="Nucleic Acids Res.">
        <title>Genomic blueprint of Hahella chejuensis, a marine microbe producing an algicidal agent.</title>
        <authorList>
            <person name="Jeong H."/>
            <person name="Yim J.H."/>
            <person name="Lee C."/>
            <person name="Choi S.-H."/>
            <person name="Park Y.K."/>
            <person name="Yoon S.H."/>
            <person name="Hur C.-G."/>
            <person name="Kang H.-Y."/>
            <person name="Kim D."/>
            <person name="Lee H.H."/>
            <person name="Park K.H."/>
            <person name="Park S.-H."/>
            <person name="Park H.-S."/>
            <person name="Lee H.K."/>
            <person name="Oh T.K."/>
            <person name="Kim J.F."/>
        </authorList>
    </citation>
    <scope>NUCLEOTIDE SEQUENCE [LARGE SCALE GENOMIC DNA]</scope>
    <source>
        <strain evidence="3 4">KCTC 2396</strain>
    </source>
</reference>
<dbReference type="InterPro" id="IPR048341">
    <property type="entry name" value="DUF1285_N"/>
</dbReference>
<dbReference type="STRING" id="349521.HCH_02772"/>
<dbReference type="Proteomes" id="UP000000238">
    <property type="component" value="Chromosome"/>
</dbReference>
<name>Q2SIG9_HAHCH</name>
<dbReference type="EMBL" id="CP000155">
    <property type="protein sequence ID" value="ABC29555.1"/>
    <property type="molecule type" value="Genomic_DNA"/>
</dbReference>
<accession>Q2SIG9</accession>
<gene>
    <name evidence="3" type="ordered locus">HCH_02772</name>
</gene>
<sequence length="190" mass="21366">MSEKYPLIRSATELSEQLTTIANAKRPPVETWNPTVEVSVDIRIQRDGKWFYQGNPIERMALVKLFASVLKKEGRDYFLVTPVEKAKIEVEDAPFVITAMERYQNDAGQPCIILTTNLDESALVSEKHPIRVQIDPITEEPSPYVGMRSGMEALIGRNVFYQLADLAEERVIGGESVYGVESVGVFFRLG</sequence>
<evidence type="ECO:0000259" key="2">
    <source>
        <dbReference type="Pfam" id="PF21028"/>
    </source>
</evidence>
<dbReference type="eggNOG" id="COG3816">
    <property type="taxonomic scope" value="Bacteria"/>
</dbReference>
<evidence type="ECO:0000259" key="1">
    <source>
        <dbReference type="Pfam" id="PF06938"/>
    </source>
</evidence>
<dbReference type="AlphaFoldDB" id="Q2SIG9"/>
<proteinExistence type="predicted"/>
<dbReference type="Gene3D" id="2.30.270.10">
    <property type="entry name" value="duf1285 protein"/>
    <property type="match status" value="1"/>
</dbReference>
<dbReference type="InterPro" id="IPR010707">
    <property type="entry name" value="DUF1285"/>
</dbReference>
<dbReference type="InterPro" id="IPR048342">
    <property type="entry name" value="DUF1285_C"/>
</dbReference>
<dbReference type="Pfam" id="PF21028">
    <property type="entry name" value="DUF1285_C"/>
    <property type="match status" value="1"/>
</dbReference>
<dbReference type="RefSeq" id="WP_011396624.1">
    <property type="nucleotide sequence ID" value="NC_007645.1"/>
</dbReference>
<keyword evidence="4" id="KW-1185">Reference proteome</keyword>
<protein>
    <submittedName>
        <fullName evidence="3">Uncharacterized protein conserved in bacteria</fullName>
    </submittedName>
</protein>
<dbReference type="KEGG" id="hch:HCH_02772"/>
<feature type="domain" description="DUF1285" evidence="2">
    <location>
        <begin position="94"/>
        <end position="189"/>
    </location>
</feature>
<dbReference type="InterPro" id="IPR023361">
    <property type="entry name" value="DUF1285_beta_roll_sf"/>
</dbReference>
<dbReference type="PIRSF" id="PIRSF029557">
    <property type="entry name" value="UCP029557"/>
    <property type="match status" value="1"/>
</dbReference>
<dbReference type="Pfam" id="PF06938">
    <property type="entry name" value="DUF1285_N"/>
    <property type="match status" value="1"/>
</dbReference>